<name>A0A0W0ZBY4_LEGSP</name>
<dbReference type="Proteomes" id="UP000054877">
    <property type="component" value="Unassembled WGS sequence"/>
</dbReference>
<dbReference type="OrthoDB" id="5648953at2"/>
<organism evidence="1 2">
    <name type="scientific">Legionella spiritensis</name>
    <dbReference type="NCBI Taxonomy" id="452"/>
    <lineage>
        <taxon>Bacteria</taxon>
        <taxon>Pseudomonadati</taxon>
        <taxon>Pseudomonadota</taxon>
        <taxon>Gammaproteobacteria</taxon>
        <taxon>Legionellales</taxon>
        <taxon>Legionellaceae</taxon>
        <taxon>Legionella</taxon>
    </lineage>
</organism>
<gene>
    <name evidence="1" type="ORF">Lspi_0073</name>
</gene>
<evidence type="ECO:0000313" key="1">
    <source>
        <dbReference type="EMBL" id="KTD66310.1"/>
    </source>
</evidence>
<dbReference type="EMBL" id="LNYX01000001">
    <property type="protein sequence ID" value="KTD66310.1"/>
    <property type="molecule type" value="Genomic_DNA"/>
</dbReference>
<evidence type="ECO:0000313" key="2">
    <source>
        <dbReference type="Proteomes" id="UP000054877"/>
    </source>
</evidence>
<dbReference type="AlphaFoldDB" id="A0A0W0ZBY4"/>
<dbReference type="RefSeq" id="WP_058482014.1">
    <property type="nucleotide sequence ID" value="NZ_CAAAII010000002.1"/>
</dbReference>
<dbReference type="PATRIC" id="fig|452.5.peg.81"/>
<proteinExistence type="predicted"/>
<comment type="caution">
    <text evidence="1">The sequence shown here is derived from an EMBL/GenBank/DDBJ whole genome shotgun (WGS) entry which is preliminary data.</text>
</comment>
<dbReference type="STRING" id="452.Lspi_0073"/>
<sequence>MTLENREQIRKELEKARALVHPHSRKIEDLSAHIDNEEFLESIRHLNRLTNILAKEPVTRSKSGALHLFSATSQKIPVGEIFRLLKDGYEGNLNRYLQEILSNATIGIGIVPQNNQDKNSREILEVKIQVAATAIDNYAGLLTMILGQSKFSKNQEKIIGKAHKAIKTSAGKFQVLRISCDLKELRSHCAQYMEEHAPVNCFSSFGCFSSRPSSQYKSLMDWFEGIRTEALAEQELIGAVYYIRANIDKISNKYERNALRDSLDAVCGKYGYPVHTDTEVNGAYVTPFINRALYLGMDWPGKFQPDNIGQTTNLKLAV</sequence>
<reference evidence="1 2" key="1">
    <citation type="submission" date="2015-11" db="EMBL/GenBank/DDBJ databases">
        <title>Genomic analysis of 38 Legionella species identifies large and diverse effector repertoires.</title>
        <authorList>
            <person name="Burstein D."/>
            <person name="Amaro F."/>
            <person name="Zusman T."/>
            <person name="Lifshitz Z."/>
            <person name="Cohen O."/>
            <person name="Gilbert J.A."/>
            <person name="Pupko T."/>
            <person name="Shuman H.A."/>
            <person name="Segal G."/>
        </authorList>
    </citation>
    <scope>NUCLEOTIDE SEQUENCE [LARGE SCALE GENOMIC DNA]</scope>
    <source>
        <strain evidence="1 2">Mt.St.Helens-9</strain>
    </source>
</reference>
<keyword evidence="2" id="KW-1185">Reference proteome</keyword>
<protein>
    <submittedName>
        <fullName evidence="1">Uncharacterized protein</fullName>
    </submittedName>
</protein>
<accession>A0A0W0ZBY4</accession>